<protein>
    <recommendedName>
        <fullName evidence="8 10">Aminodeoxychorismate lyase</fullName>
        <ecNumber evidence="8 10">4.1.3.38</ecNumber>
    </recommendedName>
</protein>
<comment type="pathway">
    <text evidence="7">Cofactor biosynthesis; tetrahydrofolate biosynthesis; 4-aminobenzoate from chorismate: step 2/2.</text>
</comment>
<evidence type="ECO:0000256" key="8">
    <source>
        <dbReference type="ARBA" id="ARBA00035676"/>
    </source>
</evidence>
<dbReference type="GO" id="GO:0030170">
    <property type="term" value="F:pyridoxal phosphate binding"/>
    <property type="evidence" value="ECO:0007669"/>
    <property type="project" value="InterPro"/>
</dbReference>
<dbReference type="NCBIfam" id="NF004761">
    <property type="entry name" value="PRK06092.1"/>
    <property type="match status" value="1"/>
</dbReference>
<dbReference type="InterPro" id="IPR043131">
    <property type="entry name" value="BCAT-like_N"/>
</dbReference>
<dbReference type="Pfam" id="PF01063">
    <property type="entry name" value="Aminotran_4"/>
    <property type="match status" value="1"/>
</dbReference>
<dbReference type="InterPro" id="IPR036038">
    <property type="entry name" value="Aminotransferase-like"/>
</dbReference>
<comment type="caution">
    <text evidence="11">The sequence shown here is derived from an EMBL/GenBank/DDBJ whole genome shotgun (WGS) entry which is preliminary data.</text>
</comment>
<evidence type="ECO:0000256" key="1">
    <source>
        <dbReference type="ARBA" id="ARBA00001933"/>
    </source>
</evidence>
<evidence type="ECO:0000256" key="10">
    <source>
        <dbReference type="NCBIfam" id="TIGR03461"/>
    </source>
</evidence>
<comment type="subunit">
    <text evidence="3">Homodimer.</text>
</comment>
<dbReference type="InterPro" id="IPR001544">
    <property type="entry name" value="Aminotrans_IV"/>
</dbReference>
<evidence type="ECO:0000256" key="7">
    <source>
        <dbReference type="ARBA" id="ARBA00035633"/>
    </source>
</evidence>
<dbReference type="InterPro" id="IPR050571">
    <property type="entry name" value="Class-IV_PLP-Dep_Aminotrnsfr"/>
</dbReference>
<dbReference type="EC" id="4.1.3.38" evidence="8 10"/>
<keyword evidence="6 11" id="KW-0456">Lyase</keyword>
<sequence length="288" mass="31609">MNARLDPPTVGIKPLRVVIDGRNQDLIEVIDRGLQYGDGLFETIRIHAGQPCQWRRHLERLMLGAGRLGIQPPDPGILEAEVLSLTQTLDHGVLKLILTRGSGGRGYRPPESSAPRRILLTYPLPPDPEPSWRTGVRVRYCQTPASMNPALAGIKHLNRLDSVLARREWSDPAIAEGLMLDPSGALVGGTMTNVFLWDGNRLLTPPVEQSGIAGTVRALTLELAVQMGIDCLETRLAPADLEQAHGLFLTNAIAGIWPVRELAGQRFDLNRLPWILLDRVQQSAHTPG</sequence>
<dbReference type="GO" id="GO:0008153">
    <property type="term" value="P:4-aminobenzoate biosynthetic process"/>
    <property type="evidence" value="ECO:0007669"/>
    <property type="project" value="UniProtKB-UniRule"/>
</dbReference>
<dbReference type="GO" id="GO:0005829">
    <property type="term" value="C:cytosol"/>
    <property type="evidence" value="ECO:0007669"/>
    <property type="project" value="TreeGrafter"/>
</dbReference>
<evidence type="ECO:0000256" key="4">
    <source>
        <dbReference type="ARBA" id="ARBA00022898"/>
    </source>
</evidence>
<evidence type="ECO:0000256" key="9">
    <source>
        <dbReference type="ARBA" id="ARBA00049529"/>
    </source>
</evidence>
<evidence type="ECO:0000256" key="5">
    <source>
        <dbReference type="ARBA" id="ARBA00022909"/>
    </source>
</evidence>
<dbReference type="EMBL" id="SMAO01000005">
    <property type="protein sequence ID" value="TCT20819.1"/>
    <property type="molecule type" value="Genomic_DNA"/>
</dbReference>
<dbReference type="GO" id="GO:0046656">
    <property type="term" value="P:folic acid biosynthetic process"/>
    <property type="evidence" value="ECO:0007669"/>
    <property type="project" value="UniProtKB-KW"/>
</dbReference>
<dbReference type="PANTHER" id="PTHR42743:SF2">
    <property type="entry name" value="AMINODEOXYCHORISMATE LYASE"/>
    <property type="match status" value="1"/>
</dbReference>
<gene>
    <name evidence="11" type="ORF">EDC35_105263</name>
</gene>
<comment type="cofactor">
    <cofactor evidence="1">
        <name>pyridoxal 5'-phosphate</name>
        <dbReference type="ChEBI" id="CHEBI:597326"/>
    </cofactor>
</comment>
<accession>A0A4R3N2C7</accession>
<comment type="catalytic activity">
    <reaction evidence="9">
        <text>4-amino-4-deoxychorismate = 4-aminobenzoate + pyruvate + H(+)</text>
        <dbReference type="Rhea" id="RHEA:16201"/>
        <dbReference type="ChEBI" id="CHEBI:15361"/>
        <dbReference type="ChEBI" id="CHEBI:15378"/>
        <dbReference type="ChEBI" id="CHEBI:17836"/>
        <dbReference type="ChEBI" id="CHEBI:58406"/>
        <dbReference type="EC" id="4.1.3.38"/>
    </reaction>
</comment>
<keyword evidence="5" id="KW-0289">Folate biosynthesis</keyword>
<dbReference type="SUPFAM" id="SSF56752">
    <property type="entry name" value="D-aminoacid aminotransferase-like PLP-dependent enzymes"/>
    <property type="match status" value="1"/>
</dbReference>
<keyword evidence="12" id="KW-1185">Reference proteome</keyword>
<evidence type="ECO:0000256" key="6">
    <source>
        <dbReference type="ARBA" id="ARBA00023239"/>
    </source>
</evidence>
<comment type="similarity">
    <text evidence="2">Belongs to the class-IV pyridoxal-phosphate-dependent aminotransferase family.</text>
</comment>
<dbReference type="NCBIfam" id="TIGR03461">
    <property type="entry name" value="pabC_Proteo"/>
    <property type="match status" value="1"/>
</dbReference>
<organism evidence="11 12">
    <name type="scientific">Thiobaca trueperi</name>
    <dbReference type="NCBI Taxonomy" id="127458"/>
    <lineage>
        <taxon>Bacteria</taxon>
        <taxon>Pseudomonadati</taxon>
        <taxon>Pseudomonadota</taxon>
        <taxon>Gammaproteobacteria</taxon>
        <taxon>Chromatiales</taxon>
        <taxon>Chromatiaceae</taxon>
        <taxon>Thiobaca</taxon>
    </lineage>
</organism>
<proteinExistence type="inferred from homology"/>
<evidence type="ECO:0000256" key="2">
    <source>
        <dbReference type="ARBA" id="ARBA00009320"/>
    </source>
</evidence>
<keyword evidence="4" id="KW-0663">Pyridoxal phosphate</keyword>
<dbReference type="PANTHER" id="PTHR42743">
    <property type="entry name" value="AMINO-ACID AMINOTRANSFERASE"/>
    <property type="match status" value="1"/>
</dbReference>
<evidence type="ECO:0000313" key="11">
    <source>
        <dbReference type="EMBL" id="TCT20819.1"/>
    </source>
</evidence>
<dbReference type="Gene3D" id="3.30.470.10">
    <property type="match status" value="1"/>
</dbReference>
<name>A0A4R3N2C7_9GAMM</name>
<dbReference type="Gene3D" id="3.20.10.10">
    <property type="entry name" value="D-amino Acid Aminotransferase, subunit A, domain 2"/>
    <property type="match status" value="1"/>
</dbReference>
<dbReference type="CDD" id="cd01559">
    <property type="entry name" value="ADCL_like"/>
    <property type="match status" value="1"/>
</dbReference>
<dbReference type="InterPro" id="IPR043132">
    <property type="entry name" value="BCAT-like_C"/>
</dbReference>
<dbReference type="Proteomes" id="UP000295717">
    <property type="component" value="Unassembled WGS sequence"/>
</dbReference>
<evidence type="ECO:0000256" key="3">
    <source>
        <dbReference type="ARBA" id="ARBA00011738"/>
    </source>
</evidence>
<evidence type="ECO:0000313" key="12">
    <source>
        <dbReference type="Proteomes" id="UP000295717"/>
    </source>
</evidence>
<dbReference type="InterPro" id="IPR017824">
    <property type="entry name" value="Aminodeoxychorismate_lyase_IV"/>
</dbReference>
<dbReference type="GO" id="GO:0008696">
    <property type="term" value="F:4-amino-4-deoxychorismate lyase activity"/>
    <property type="evidence" value="ECO:0007669"/>
    <property type="project" value="UniProtKB-UniRule"/>
</dbReference>
<dbReference type="AlphaFoldDB" id="A0A4R3N2C7"/>
<reference evidence="11 12" key="1">
    <citation type="submission" date="2019-03" db="EMBL/GenBank/DDBJ databases">
        <title>Genomic Encyclopedia of Type Strains, Phase IV (KMG-IV): sequencing the most valuable type-strain genomes for metagenomic binning, comparative biology and taxonomic classification.</title>
        <authorList>
            <person name="Goeker M."/>
        </authorList>
    </citation>
    <scope>NUCLEOTIDE SEQUENCE [LARGE SCALE GENOMIC DNA]</scope>
    <source>
        <strain evidence="11 12">DSM 13587</strain>
    </source>
</reference>